<keyword evidence="2" id="KW-1185">Reference proteome</keyword>
<gene>
    <name evidence="1" type="ORF">C7457_1476</name>
</gene>
<reference evidence="1 2" key="1">
    <citation type="submission" date="2018-10" db="EMBL/GenBank/DDBJ databases">
        <title>Genomic Encyclopedia of Type Strains, Phase IV (KMG-IV): sequencing the most valuable type-strain genomes for metagenomic binning, comparative biology and taxonomic classification.</title>
        <authorList>
            <person name="Goeker M."/>
        </authorList>
    </citation>
    <scope>NUCLEOTIDE SEQUENCE [LARGE SCALE GENOMIC DNA]</scope>
    <source>
        <strain evidence="1 2">DSM 15521</strain>
    </source>
</reference>
<comment type="caution">
    <text evidence="1">The sequence shown here is derived from an EMBL/GenBank/DDBJ whole genome shotgun (WGS) entry which is preliminary data.</text>
</comment>
<evidence type="ECO:0000313" key="1">
    <source>
        <dbReference type="EMBL" id="RKQ60647.1"/>
    </source>
</evidence>
<proteinExistence type="predicted"/>
<organism evidence="1 2">
    <name type="scientific">Thermovibrio guaymasensis</name>
    <dbReference type="NCBI Taxonomy" id="240167"/>
    <lineage>
        <taxon>Bacteria</taxon>
        <taxon>Pseudomonadati</taxon>
        <taxon>Aquificota</taxon>
        <taxon>Aquificia</taxon>
        <taxon>Desulfurobacteriales</taxon>
        <taxon>Desulfurobacteriaceae</taxon>
        <taxon>Thermovibrio</taxon>
    </lineage>
</organism>
<dbReference type="AlphaFoldDB" id="A0A420W6B0"/>
<protein>
    <submittedName>
        <fullName evidence="1">Uncharacterized protein</fullName>
    </submittedName>
</protein>
<accession>A0A420W6B0</accession>
<sequence length="111" mass="12189">MIGLSAVGCKTANSDYTITYPAGLISNHPKGFLGCYVKVVGILTDKRPQDLFPPYPGDLLVCDKSGCVYVHYDYGDLKKYLGKKVKVIGYGSVTTFNFPYIDAVKVEPLEE</sequence>
<name>A0A420W6B0_9BACT</name>
<evidence type="ECO:0000313" key="2">
    <source>
        <dbReference type="Proteomes" id="UP000280881"/>
    </source>
</evidence>
<dbReference type="EMBL" id="RBIE01000003">
    <property type="protein sequence ID" value="RKQ60647.1"/>
    <property type="molecule type" value="Genomic_DNA"/>
</dbReference>
<dbReference type="Proteomes" id="UP000280881">
    <property type="component" value="Unassembled WGS sequence"/>
</dbReference>